<evidence type="ECO:0000313" key="3">
    <source>
        <dbReference type="Proteomes" id="UP001317705"/>
    </source>
</evidence>
<dbReference type="Proteomes" id="UP001317705">
    <property type="component" value="Chromosome"/>
</dbReference>
<keyword evidence="3" id="KW-1185">Reference proteome</keyword>
<dbReference type="Pfam" id="PF21570">
    <property type="entry name" value="ArgZ-like_C_2nd"/>
    <property type="match status" value="1"/>
</dbReference>
<gene>
    <name evidence="2" type="ORF">GURASL_08630</name>
</gene>
<dbReference type="EMBL" id="AP027151">
    <property type="protein sequence ID" value="BDV41940.1"/>
    <property type="molecule type" value="Genomic_DNA"/>
</dbReference>
<evidence type="ECO:0000313" key="2">
    <source>
        <dbReference type="EMBL" id="BDV41940.1"/>
    </source>
</evidence>
<dbReference type="Gene3D" id="3.40.50.10690">
    <property type="entry name" value="putative lor/sdh protein like domains"/>
    <property type="match status" value="1"/>
</dbReference>
<reference evidence="2 3" key="1">
    <citation type="submission" date="2022-12" db="EMBL/GenBank/DDBJ databases">
        <title>Polyphasic characterization of Geotalea uranireducens NIT-SL11 newly isolated from a complex of sewage sludge and microbially reduced graphene oxide.</title>
        <authorList>
            <person name="Xie L."/>
            <person name="Yoshida N."/>
            <person name="Meng L."/>
        </authorList>
    </citation>
    <scope>NUCLEOTIDE SEQUENCE [LARGE SCALE GENOMIC DNA]</scope>
    <source>
        <strain evidence="2 3">NIT-SL11</strain>
    </source>
</reference>
<accession>A0ABN6VV61</accession>
<proteinExistence type="predicted"/>
<dbReference type="RefSeq" id="WP_282002092.1">
    <property type="nucleotide sequence ID" value="NZ_AP027151.1"/>
</dbReference>
<dbReference type="Gene3D" id="2.40.420.10">
    <property type="entry name" value="conserved putative lor/sdh protein from methanococcus maripaludis s2 domain"/>
    <property type="match status" value="1"/>
</dbReference>
<evidence type="ECO:0000259" key="1">
    <source>
        <dbReference type="Pfam" id="PF21570"/>
    </source>
</evidence>
<sequence>MSVIPVYTPPDFSRPDLAAAPPVRVGAAPADGVLPAAFHATSNHPEYLHLGNGRWLLVAESRMDAAIVLRGEEAAVVEPRLVRGGDPVVLGRTENGEEGILVHPVGFAVPANPGDKFSFRTRGTREPPFSRSYDELYRVLRHDREAGYIAWVLGPAVAFDQDSRAAMQALIEAGYCHALLAGNALATHDLEAARFRTGLGQDIYTQALRPLGHYHHLEIINEVRRCGSIRRAIAELGLNDGIIHACERRGVPYVLAGSIRDDGPLPEVITDSCRAQEAMRCHARQATTVIALATQLHAIAFGNMVPSYRVLADGTVRPVFFYIVDMTEFSADKLANRGSAQAAAILTNVQDFMVNLWHNLR</sequence>
<feature type="domain" description="Arginine dihydrolase ArgZ/ArgE-like C-terminal second subdomain" evidence="1">
    <location>
        <begin position="143"/>
        <end position="356"/>
    </location>
</feature>
<organism evidence="2 3">
    <name type="scientific">Geotalea uraniireducens</name>
    <dbReference type="NCBI Taxonomy" id="351604"/>
    <lineage>
        <taxon>Bacteria</taxon>
        <taxon>Pseudomonadati</taxon>
        <taxon>Thermodesulfobacteriota</taxon>
        <taxon>Desulfuromonadia</taxon>
        <taxon>Geobacterales</taxon>
        <taxon>Geobacteraceae</taxon>
        <taxon>Geotalea</taxon>
    </lineage>
</organism>
<name>A0ABN6VV61_9BACT</name>
<protein>
    <recommendedName>
        <fullName evidence="1">Arginine dihydrolase ArgZ/ArgE-like C-terminal second subdomain domain-containing protein</fullName>
    </recommendedName>
</protein>
<dbReference type="InterPro" id="IPR048963">
    <property type="entry name" value="ArgZ/ArgE-like_C_2nd"/>
</dbReference>